<sequence>MLSKRTDMRFDFRDPNEGTIASESWEAEQGERAGRQRATFEAAYLPHVTKHRLLHLRQLVSPRFLKRNLSYVTEVRKRQTTAAGDGVEGVKQDEAAGGGHVSTRQWNETVTRLDEMGKVTVSLVSIIDAPSELAAEASSGATRALKRSSSSKSRDKVGPGPVAVLSLCLLTRNGGGAQPMATTQVEEEHSAPVNLARTARVTSGKRSKPVTFRRLVSLNDDADGAQLVISIYRSAEAADASHAWQGSNERSKLLVLDPSDQRWKAQHANTRGMTSRKRSRATAESEDGWWSGALPLADPERGAFLQSGTYALRLEGPGADVGRAPPAVLVRLDWATESVHTTQTRLVGSRQRVGLRRAPALVSSPFMLIPPIEWRFYLDESMRLLQPQVVNSLTCALCGDAHAAFPALYMHVVVGHGDEFGFQLERSHQGGATIHVVPVALDKRTRDEVAQATASKSFAFWRPRSARRLRGRQPLHSFSMLMEGAGRATPAEVAALVAPMSMGKFEEAMERRPPVAATIQQEFFTMPEYSVLPPEAVGSTQREPVDNRWLMEKRAAALRELGDVSETEKTFMALWNTFVSQLEVQLSDGRLAPALLVFVKECAQELVVANLRNALVLHCTNLWNHGAISASDATHALETYDQQAAAVLCAEGGE</sequence>
<keyword evidence="5" id="KW-0805">Transcription regulation</keyword>
<dbReference type="Pfam" id="PF09733">
    <property type="entry name" value="VEFS-Box"/>
    <property type="match status" value="1"/>
</dbReference>
<dbReference type="GO" id="GO:0035098">
    <property type="term" value="C:ESC/E(Z) complex"/>
    <property type="evidence" value="ECO:0007669"/>
    <property type="project" value="TreeGrafter"/>
</dbReference>
<keyword evidence="2" id="KW-0479">Metal-binding</keyword>
<dbReference type="Proteomes" id="UP000054408">
    <property type="component" value="Unassembled WGS sequence"/>
</dbReference>
<dbReference type="GO" id="GO:0031490">
    <property type="term" value="F:chromatin DNA binding"/>
    <property type="evidence" value="ECO:0007669"/>
    <property type="project" value="TreeGrafter"/>
</dbReference>
<dbReference type="InterPro" id="IPR019135">
    <property type="entry name" value="Polycomb_protein_VEFS-Box"/>
</dbReference>
<accession>A0A0L0DWM0</accession>
<dbReference type="CDD" id="cd21553">
    <property type="entry name" value="VEFS-box_EMF2-like"/>
    <property type="match status" value="1"/>
</dbReference>
<feature type="domain" description="Polycomb protein VEFS-Box" evidence="8">
    <location>
        <begin position="522"/>
        <end position="631"/>
    </location>
</feature>
<protein>
    <recommendedName>
        <fullName evidence="8">Polycomb protein VEFS-Box domain-containing protein</fullName>
    </recommendedName>
</protein>
<gene>
    <name evidence="9" type="ORF">AMSG_11509</name>
</gene>
<dbReference type="EMBL" id="GL349524">
    <property type="protein sequence ID" value="KNC56491.1"/>
    <property type="molecule type" value="Genomic_DNA"/>
</dbReference>
<proteinExistence type="inferred from homology"/>
<evidence type="ECO:0000313" key="10">
    <source>
        <dbReference type="Proteomes" id="UP000054408"/>
    </source>
</evidence>
<evidence type="ECO:0000313" key="9">
    <source>
        <dbReference type="EMBL" id="KNC56491.1"/>
    </source>
</evidence>
<organism evidence="9 10">
    <name type="scientific">Thecamonas trahens ATCC 50062</name>
    <dbReference type="NCBI Taxonomy" id="461836"/>
    <lineage>
        <taxon>Eukaryota</taxon>
        <taxon>Apusozoa</taxon>
        <taxon>Apusomonadida</taxon>
        <taxon>Apusomonadidae</taxon>
        <taxon>Thecamonas</taxon>
    </lineage>
</organism>
<feature type="region of interest" description="Disordered" evidence="7">
    <location>
        <begin position="81"/>
        <end position="101"/>
    </location>
</feature>
<feature type="compositionally biased region" description="Basic and acidic residues" evidence="7">
    <location>
        <begin position="1"/>
        <end position="16"/>
    </location>
</feature>
<reference evidence="9 10" key="1">
    <citation type="submission" date="2010-05" db="EMBL/GenBank/DDBJ databases">
        <title>The Genome Sequence of Thecamonas trahens ATCC 50062.</title>
        <authorList>
            <consortium name="The Broad Institute Genome Sequencing Platform"/>
            <person name="Russ C."/>
            <person name="Cuomo C."/>
            <person name="Shea T."/>
            <person name="Young S.K."/>
            <person name="Zeng Q."/>
            <person name="Koehrsen M."/>
            <person name="Haas B."/>
            <person name="Borodovsky M."/>
            <person name="Guigo R."/>
            <person name="Alvarado L."/>
            <person name="Berlin A."/>
            <person name="Bochicchio J."/>
            <person name="Borenstein D."/>
            <person name="Chapman S."/>
            <person name="Chen Z."/>
            <person name="Freedman E."/>
            <person name="Gellesch M."/>
            <person name="Goldberg J."/>
            <person name="Griggs A."/>
            <person name="Gujja S."/>
            <person name="Heilman E."/>
            <person name="Heiman D."/>
            <person name="Hepburn T."/>
            <person name="Howarth C."/>
            <person name="Jen D."/>
            <person name="Larson L."/>
            <person name="Mehta T."/>
            <person name="Park D."/>
            <person name="Pearson M."/>
            <person name="Roberts A."/>
            <person name="Saif S."/>
            <person name="Shenoy N."/>
            <person name="Sisk P."/>
            <person name="Stolte C."/>
            <person name="Sykes S."/>
            <person name="Thomson T."/>
            <person name="Walk T."/>
            <person name="White J."/>
            <person name="Yandava C."/>
            <person name="Burger G."/>
            <person name="Gray M.W."/>
            <person name="Holland P.W.H."/>
            <person name="King N."/>
            <person name="Lang F.B.F."/>
            <person name="Roger A.J."/>
            <person name="Ruiz-Trillo I."/>
            <person name="Lander E."/>
            <person name="Nusbaum C."/>
        </authorList>
    </citation>
    <scope>NUCLEOTIDE SEQUENCE [LARGE SCALE GENOMIC DNA]</scope>
    <source>
        <strain evidence="9 10">ATCC 50062</strain>
    </source>
</reference>
<feature type="region of interest" description="Disordered" evidence="7">
    <location>
        <begin position="137"/>
        <end position="158"/>
    </location>
</feature>
<dbReference type="GeneID" id="25569447"/>
<dbReference type="STRING" id="461836.A0A0L0DWM0"/>
<comment type="similarity">
    <text evidence="1">Belongs to the VEFS (VRN2-EMF2-FIS2-SU(Z)12) family.</text>
</comment>
<dbReference type="RefSeq" id="XP_013752636.1">
    <property type="nucleotide sequence ID" value="XM_013897182.1"/>
</dbReference>
<dbReference type="AlphaFoldDB" id="A0A0L0DWM0"/>
<evidence type="ECO:0000256" key="2">
    <source>
        <dbReference type="ARBA" id="ARBA00022723"/>
    </source>
</evidence>
<dbReference type="GO" id="GO:0016586">
    <property type="term" value="C:RSC-type complex"/>
    <property type="evidence" value="ECO:0007669"/>
    <property type="project" value="TreeGrafter"/>
</dbReference>
<evidence type="ECO:0000256" key="1">
    <source>
        <dbReference type="ARBA" id="ARBA00007416"/>
    </source>
</evidence>
<name>A0A0L0DWM0_THETB</name>
<evidence type="ECO:0000256" key="6">
    <source>
        <dbReference type="ARBA" id="ARBA00023163"/>
    </source>
</evidence>
<dbReference type="GO" id="GO:0008270">
    <property type="term" value="F:zinc ion binding"/>
    <property type="evidence" value="ECO:0007669"/>
    <property type="project" value="UniProtKB-KW"/>
</dbReference>
<evidence type="ECO:0000259" key="8">
    <source>
        <dbReference type="Pfam" id="PF09733"/>
    </source>
</evidence>
<feature type="region of interest" description="Disordered" evidence="7">
    <location>
        <begin position="264"/>
        <end position="284"/>
    </location>
</feature>
<feature type="region of interest" description="Disordered" evidence="7">
    <location>
        <begin position="1"/>
        <end position="29"/>
    </location>
</feature>
<evidence type="ECO:0000256" key="4">
    <source>
        <dbReference type="ARBA" id="ARBA00022833"/>
    </source>
</evidence>
<dbReference type="PANTHER" id="PTHR22597:SF0">
    <property type="entry name" value="POLYCOMB PROTEIN SUZ12"/>
    <property type="match status" value="1"/>
</dbReference>
<evidence type="ECO:0000256" key="7">
    <source>
        <dbReference type="SAM" id="MobiDB-lite"/>
    </source>
</evidence>
<keyword evidence="6" id="KW-0804">Transcription</keyword>
<dbReference type="PANTHER" id="PTHR22597">
    <property type="entry name" value="POLYCOMB GROUP PROTEIN"/>
    <property type="match status" value="1"/>
</dbReference>
<dbReference type="OrthoDB" id="166746at2759"/>
<keyword evidence="10" id="KW-1185">Reference proteome</keyword>
<evidence type="ECO:0000256" key="3">
    <source>
        <dbReference type="ARBA" id="ARBA00022771"/>
    </source>
</evidence>
<evidence type="ECO:0000256" key="5">
    <source>
        <dbReference type="ARBA" id="ARBA00023015"/>
    </source>
</evidence>
<keyword evidence="4" id="KW-0862">Zinc</keyword>
<keyword evidence="3" id="KW-0863">Zinc-finger</keyword>